<dbReference type="OMA" id="NGLLAMC"/>
<dbReference type="PROSITE" id="PS50156">
    <property type="entry name" value="SSD"/>
    <property type="match status" value="1"/>
</dbReference>
<dbReference type="OrthoDB" id="193905at2759"/>
<feature type="transmembrane region" description="Helical" evidence="8">
    <location>
        <begin position="501"/>
        <end position="524"/>
    </location>
</feature>
<reference evidence="10 11" key="1">
    <citation type="journal article" date="2015" name="Nat. Commun.">
        <title>Lucilia cuprina genome unlocks parasitic fly biology to underpin future interventions.</title>
        <authorList>
            <person name="Anstead C.A."/>
            <person name="Korhonen P.K."/>
            <person name="Young N.D."/>
            <person name="Hall R.S."/>
            <person name="Jex A.R."/>
            <person name="Murali S.C."/>
            <person name="Hughes D.S."/>
            <person name="Lee S.F."/>
            <person name="Perry T."/>
            <person name="Stroehlein A.J."/>
            <person name="Ansell B.R."/>
            <person name="Breugelmans B."/>
            <person name="Hofmann A."/>
            <person name="Qu J."/>
            <person name="Dugan S."/>
            <person name="Lee S.L."/>
            <person name="Chao H."/>
            <person name="Dinh H."/>
            <person name="Han Y."/>
            <person name="Doddapaneni H.V."/>
            <person name="Worley K.C."/>
            <person name="Muzny D.M."/>
            <person name="Ioannidis P."/>
            <person name="Waterhouse R.M."/>
            <person name="Zdobnov E.M."/>
            <person name="James P.J."/>
            <person name="Bagnall N.H."/>
            <person name="Kotze A.C."/>
            <person name="Gibbs R.A."/>
            <person name="Richards S."/>
            <person name="Batterham P."/>
            <person name="Gasser R.B."/>
        </authorList>
    </citation>
    <scope>NUCLEOTIDE SEQUENCE [LARGE SCALE GENOMIC DNA]</scope>
    <source>
        <strain evidence="10 11">LS</strain>
        <tissue evidence="10">Full body</tissue>
    </source>
</reference>
<comment type="similarity">
    <text evidence="6">Belongs to the dispatched family.</text>
</comment>
<gene>
    <name evidence="10" type="ORF">FF38_07877</name>
</gene>
<feature type="compositionally biased region" description="Basic and acidic residues" evidence="7">
    <location>
        <begin position="129"/>
        <end position="158"/>
    </location>
</feature>
<evidence type="ECO:0000313" key="11">
    <source>
        <dbReference type="Proteomes" id="UP000037069"/>
    </source>
</evidence>
<feature type="transmembrane region" description="Helical" evidence="8">
    <location>
        <begin position="447"/>
        <end position="464"/>
    </location>
</feature>
<sequence>MQWYYNVLVRRPYLMVLFIAVLCIACIIVSLTTNNLPDFTDPTLGFETRGTEIGKRLIAWHNLLQETGPSNLLVADPNDLTLMNRAHNTERSEFDINGYPTITRKNKKRKNRRPKNRHKQRKENLKKKSNAELTKKLITFKERLKGKTSKKDPNDGEKNSTQSLSTVWHGDSGIFKDYEITNDSLVSSPASIAMGDHEIAYGRNMTFVDEDDQRDRIHAKKSTWSILINGNISEKVRFPIEGYFCDSPAKEYAHFVVERIGPNSTDSLFDLNGLLAMCQLQDQITRVQDYGEYCQRELISNNCCRPWSLSNYAALLANKSSCFDLTHDDVLLLNNLLSSCFEYFHDLKLSNDCSEINKCYAPLDCTRNNIVFNILHYLTDYNFIKINDTNIFLKYSMIFVPVPHSTKILPLFHEWEKVDLSNEIVRVAAMDLGLENELFNELLLTDAWLVALGGIFVMTCMWLYTTSVFVTLMTCIAVIFSLGLAYFIYTLVFEMTFFPYMNLLAVVVIIGIGADDAFIFVKIWQCVLMERFSKMSTVTTKSLTNTATDTEQTETLQNLMALTLKHASISMFVTSVTTAGAFYASYTSYITAIKCFGVFAGTAVITNYILMITWLPASISIMERLSSCTTCSKLQIQKILIMINKSINSFCTKLESFITTAILCYAPLWFSIFGILGICSAIVVLYKPGLQLPENSHFQLFVSKHPFEIYNSKLKNEFWFEKSMMNFENYKFSLRFVWGIQPIDDGDYANPYAYGNLHYDNNFNVSTKAAQIWLLSFCQNIRQQPFYQLTFGMLLPNCFIENFITLMQRMCVNEMDYSDRTPCCDISKFPYEPDVFDLCLPQIISSLYATPRDFFSPGVAGPRFMASTKLDLNVNNTLSEDFVNNTLDSTTNSTAAPPIVKALVIEFESNVSYSTVYDTVKEFIKTVEEWFQNELKTAPPEMQGGWFISELKFYDVQDTLPSGTLVAITVAMTASLVVLLLVTLNILISFYAVITVLLTIFVTVAILIVLGWKLNILESVTVSTAIGLAVDFSLHYGIHYRLSPSCERLAATQFSLSRIIGPTAMAAITTGIAGALMLFSNVLPYLQIGIFLLVVMTVSWTYATFFLMSLLKLFGPQYGFMQFQYPRVKKRSNTNGIKFYERKQNHVTREQLLTPSSSAVGELINSESHELESLTSNSMIKTISGAECSAQNFPMDYENLFNSKCKPLSSITSPIINHHHKCPAFIKENSTQQSLTINNITTTTTAATETDNISNHKLTENQI</sequence>
<dbReference type="EMBL" id="JRES01001168">
    <property type="protein sequence ID" value="KNC24880.1"/>
    <property type="molecule type" value="Genomic_DNA"/>
</dbReference>
<feature type="compositionally biased region" description="Basic residues" evidence="7">
    <location>
        <begin position="104"/>
        <end position="128"/>
    </location>
</feature>
<dbReference type="InterPro" id="IPR052081">
    <property type="entry name" value="Dispatched_Hh_regulator"/>
</dbReference>
<dbReference type="SUPFAM" id="SSF82866">
    <property type="entry name" value="Multidrug efflux transporter AcrB transmembrane domain"/>
    <property type="match status" value="2"/>
</dbReference>
<accession>A0A0L0BXZ0</accession>
<evidence type="ECO:0000256" key="8">
    <source>
        <dbReference type="SAM" id="Phobius"/>
    </source>
</evidence>
<dbReference type="AlphaFoldDB" id="A0A0L0BXZ0"/>
<feature type="transmembrane region" description="Helical" evidence="8">
    <location>
        <begin position="469"/>
        <end position="489"/>
    </location>
</feature>
<evidence type="ECO:0000256" key="5">
    <source>
        <dbReference type="ARBA" id="ARBA00023180"/>
    </source>
</evidence>
<dbReference type="GO" id="GO:0007224">
    <property type="term" value="P:smoothened signaling pathway"/>
    <property type="evidence" value="ECO:0007669"/>
    <property type="project" value="TreeGrafter"/>
</dbReference>
<dbReference type="Gene3D" id="1.20.1640.10">
    <property type="entry name" value="Multidrug efflux transporter AcrB transmembrane domain"/>
    <property type="match status" value="2"/>
</dbReference>
<feature type="domain" description="SSD" evidence="9">
    <location>
        <begin position="467"/>
        <end position="621"/>
    </location>
</feature>
<feature type="transmembrane region" description="Helical" evidence="8">
    <location>
        <begin position="598"/>
        <end position="617"/>
    </location>
</feature>
<keyword evidence="3 8" id="KW-1133">Transmembrane helix</keyword>
<evidence type="ECO:0000256" key="7">
    <source>
        <dbReference type="SAM" id="MobiDB-lite"/>
    </source>
</evidence>
<evidence type="ECO:0000313" key="10">
    <source>
        <dbReference type="EMBL" id="KNC24880.1"/>
    </source>
</evidence>
<proteinExistence type="inferred from homology"/>
<evidence type="ECO:0000256" key="6">
    <source>
        <dbReference type="ARBA" id="ARBA00038046"/>
    </source>
</evidence>
<keyword evidence="4 8" id="KW-0472">Membrane</keyword>
<evidence type="ECO:0000256" key="2">
    <source>
        <dbReference type="ARBA" id="ARBA00022692"/>
    </source>
</evidence>
<feature type="region of interest" description="Disordered" evidence="7">
    <location>
        <begin position="93"/>
        <end position="165"/>
    </location>
</feature>
<evidence type="ECO:0000259" key="9">
    <source>
        <dbReference type="PROSITE" id="PS50156"/>
    </source>
</evidence>
<keyword evidence="11" id="KW-1185">Reference proteome</keyword>
<dbReference type="Pfam" id="PF02460">
    <property type="entry name" value="Patched"/>
    <property type="match status" value="1"/>
</dbReference>
<comment type="subcellular location">
    <subcellularLocation>
        <location evidence="1">Membrane</location>
        <topology evidence="1">Multi-pass membrane protein</topology>
    </subcellularLocation>
</comment>
<name>A0A0L0BXZ0_LUCCU</name>
<feature type="transmembrane region" description="Helical" evidence="8">
    <location>
        <begin position="1059"/>
        <end position="1079"/>
    </location>
</feature>
<dbReference type="InterPro" id="IPR003392">
    <property type="entry name" value="PTHD_SSD"/>
</dbReference>
<dbReference type="PANTHER" id="PTHR45951:SF3">
    <property type="entry name" value="PROTEIN DISPATCHED"/>
    <property type="match status" value="1"/>
</dbReference>
<evidence type="ECO:0000256" key="4">
    <source>
        <dbReference type="ARBA" id="ARBA00023136"/>
    </source>
</evidence>
<dbReference type="Proteomes" id="UP000037069">
    <property type="component" value="Unassembled WGS sequence"/>
</dbReference>
<feature type="transmembrane region" description="Helical" evidence="8">
    <location>
        <begin position="960"/>
        <end position="982"/>
    </location>
</feature>
<dbReference type="STRING" id="7375.A0A0L0BXZ0"/>
<feature type="transmembrane region" description="Helical" evidence="8">
    <location>
        <begin position="662"/>
        <end position="686"/>
    </location>
</feature>
<evidence type="ECO:0000256" key="3">
    <source>
        <dbReference type="ARBA" id="ARBA00022989"/>
    </source>
</evidence>
<protein>
    <submittedName>
        <fullName evidence="10">Protein dispatched</fullName>
    </submittedName>
</protein>
<feature type="transmembrane region" description="Helical" evidence="8">
    <location>
        <begin position="989"/>
        <end position="1010"/>
    </location>
</feature>
<organism evidence="10 11">
    <name type="scientific">Lucilia cuprina</name>
    <name type="common">Green bottle fly</name>
    <name type="synonym">Australian sheep blowfly</name>
    <dbReference type="NCBI Taxonomy" id="7375"/>
    <lineage>
        <taxon>Eukaryota</taxon>
        <taxon>Metazoa</taxon>
        <taxon>Ecdysozoa</taxon>
        <taxon>Arthropoda</taxon>
        <taxon>Hexapoda</taxon>
        <taxon>Insecta</taxon>
        <taxon>Pterygota</taxon>
        <taxon>Neoptera</taxon>
        <taxon>Endopterygota</taxon>
        <taxon>Diptera</taxon>
        <taxon>Brachycera</taxon>
        <taxon>Muscomorpha</taxon>
        <taxon>Oestroidea</taxon>
        <taxon>Calliphoridae</taxon>
        <taxon>Luciliinae</taxon>
        <taxon>Lucilia</taxon>
    </lineage>
</organism>
<feature type="transmembrane region" description="Helical" evidence="8">
    <location>
        <begin position="12"/>
        <end position="31"/>
    </location>
</feature>
<dbReference type="InterPro" id="IPR000731">
    <property type="entry name" value="SSD"/>
</dbReference>
<feature type="transmembrane region" description="Helical" evidence="8">
    <location>
        <begin position="567"/>
        <end position="586"/>
    </location>
</feature>
<dbReference type="GO" id="GO:0022857">
    <property type="term" value="F:transmembrane transporter activity"/>
    <property type="evidence" value="ECO:0007669"/>
    <property type="project" value="TreeGrafter"/>
</dbReference>
<keyword evidence="2 8" id="KW-0812">Transmembrane</keyword>
<dbReference type="PANTHER" id="PTHR45951">
    <property type="entry name" value="PROTEIN DISPATCHED-RELATED"/>
    <property type="match status" value="1"/>
</dbReference>
<evidence type="ECO:0000256" key="1">
    <source>
        <dbReference type="ARBA" id="ARBA00004141"/>
    </source>
</evidence>
<keyword evidence="5" id="KW-0325">Glycoprotein</keyword>
<comment type="caution">
    <text evidence="10">The sequence shown here is derived from an EMBL/GenBank/DDBJ whole genome shotgun (WGS) entry which is preliminary data.</text>
</comment>
<feature type="transmembrane region" description="Helical" evidence="8">
    <location>
        <begin position="1085"/>
        <end position="1111"/>
    </location>
</feature>
<dbReference type="GO" id="GO:0016020">
    <property type="term" value="C:membrane"/>
    <property type="evidence" value="ECO:0007669"/>
    <property type="project" value="UniProtKB-SubCell"/>
</dbReference>